<dbReference type="InterPro" id="IPR011049">
    <property type="entry name" value="Serralysin-like_metalloprot_C"/>
</dbReference>
<evidence type="ECO:0000256" key="6">
    <source>
        <dbReference type="ARBA" id="ARBA00022837"/>
    </source>
</evidence>
<dbReference type="RefSeq" id="WP_142664449.1">
    <property type="nucleotide sequence ID" value="NZ_FXTK01000020.1"/>
</dbReference>
<dbReference type="OrthoDB" id="7683162at2"/>
<dbReference type="InterPro" id="IPR051171">
    <property type="entry name" value="CaCA"/>
</dbReference>
<evidence type="ECO:0000259" key="8">
    <source>
        <dbReference type="SMART" id="SM00237"/>
    </source>
</evidence>
<evidence type="ECO:0000256" key="5">
    <source>
        <dbReference type="ARBA" id="ARBA00022737"/>
    </source>
</evidence>
<dbReference type="PANTHER" id="PTHR11878:SF65">
    <property type="entry name" value="NA_CA-EXCHANGE PROTEIN, ISOFORM G"/>
    <property type="match status" value="1"/>
</dbReference>
<keyword evidence="5" id="KW-0677">Repeat</keyword>
<feature type="domain" description="Calx-beta" evidence="8">
    <location>
        <begin position="336"/>
        <end position="438"/>
    </location>
</feature>
<accession>A0A521FCN3</accession>
<feature type="domain" description="Calx-beta" evidence="8">
    <location>
        <begin position="1"/>
        <end position="92"/>
    </location>
</feature>
<dbReference type="GO" id="GO:0016020">
    <property type="term" value="C:membrane"/>
    <property type="evidence" value="ECO:0007669"/>
    <property type="project" value="InterPro"/>
</dbReference>
<keyword evidence="3" id="KW-0964">Secreted</keyword>
<evidence type="ECO:0000256" key="4">
    <source>
        <dbReference type="ARBA" id="ARBA00022729"/>
    </source>
</evidence>
<dbReference type="PROSITE" id="PS00330">
    <property type="entry name" value="HEMOLYSIN_CALCIUM"/>
    <property type="match status" value="7"/>
</dbReference>
<keyword evidence="10" id="KW-1185">Reference proteome</keyword>
<organism evidence="9 10">
    <name type="scientific">Paracoccus laeviglucosivorans</name>
    <dbReference type="NCBI Taxonomy" id="1197861"/>
    <lineage>
        <taxon>Bacteria</taxon>
        <taxon>Pseudomonadati</taxon>
        <taxon>Pseudomonadota</taxon>
        <taxon>Alphaproteobacteria</taxon>
        <taxon>Rhodobacterales</taxon>
        <taxon>Paracoccaceae</taxon>
        <taxon>Paracoccus</taxon>
    </lineage>
</organism>
<dbReference type="AlphaFoldDB" id="A0A521FCN3"/>
<evidence type="ECO:0000256" key="1">
    <source>
        <dbReference type="ARBA" id="ARBA00001913"/>
    </source>
</evidence>
<comment type="cofactor">
    <cofactor evidence="1">
        <name>Ca(2+)</name>
        <dbReference type="ChEBI" id="CHEBI:29108"/>
    </cofactor>
</comment>
<dbReference type="SUPFAM" id="SSF51120">
    <property type="entry name" value="beta-Roll"/>
    <property type="match status" value="3"/>
</dbReference>
<dbReference type="InterPro" id="IPR001343">
    <property type="entry name" value="Hemolysn_Ca-bd"/>
</dbReference>
<dbReference type="PANTHER" id="PTHR11878">
    <property type="entry name" value="SODIUM/CALCIUM EXCHANGER"/>
    <property type="match status" value="1"/>
</dbReference>
<dbReference type="SUPFAM" id="SSF141072">
    <property type="entry name" value="CalX-like"/>
    <property type="match status" value="4"/>
</dbReference>
<keyword evidence="7" id="KW-0813">Transport</keyword>
<evidence type="ECO:0000313" key="9">
    <source>
        <dbReference type="EMBL" id="SMO93958.1"/>
    </source>
</evidence>
<dbReference type="Pfam" id="PF08548">
    <property type="entry name" value="Peptidase_M10_C"/>
    <property type="match status" value="1"/>
</dbReference>
<feature type="domain" description="Calx-beta" evidence="8">
    <location>
        <begin position="108"/>
        <end position="208"/>
    </location>
</feature>
<reference evidence="9 10" key="1">
    <citation type="submission" date="2017-05" db="EMBL/GenBank/DDBJ databases">
        <authorList>
            <person name="Varghese N."/>
            <person name="Submissions S."/>
        </authorList>
    </citation>
    <scope>NUCLEOTIDE SEQUENCE [LARGE SCALE GENOMIC DNA]</scope>
    <source>
        <strain evidence="9 10">DSM 100094</strain>
    </source>
</reference>
<dbReference type="Proteomes" id="UP000319014">
    <property type="component" value="Unassembled WGS sequence"/>
</dbReference>
<dbReference type="GO" id="GO:0005615">
    <property type="term" value="C:extracellular space"/>
    <property type="evidence" value="ECO:0007669"/>
    <property type="project" value="InterPro"/>
</dbReference>
<protein>
    <submittedName>
        <fullName evidence="9">Hemolysin-type calcium-binding repeat-containing protein</fullName>
    </submittedName>
</protein>
<evidence type="ECO:0000256" key="3">
    <source>
        <dbReference type="ARBA" id="ARBA00022525"/>
    </source>
</evidence>
<dbReference type="GO" id="GO:0030001">
    <property type="term" value="P:metal ion transport"/>
    <property type="evidence" value="ECO:0007669"/>
    <property type="project" value="TreeGrafter"/>
</dbReference>
<feature type="domain" description="Calx-beta" evidence="8">
    <location>
        <begin position="218"/>
        <end position="320"/>
    </location>
</feature>
<keyword evidence="6" id="KW-0106">Calcium</keyword>
<dbReference type="Gene3D" id="2.60.40.2030">
    <property type="match status" value="3"/>
</dbReference>
<dbReference type="EMBL" id="FXTK01000020">
    <property type="protein sequence ID" value="SMO93958.1"/>
    <property type="molecule type" value="Genomic_DNA"/>
</dbReference>
<name>A0A521FCN3_9RHOB</name>
<dbReference type="InterPro" id="IPR013858">
    <property type="entry name" value="Peptidase_M10B_C"/>
</dbReference>
<keyword evidence="4" id="KW-0732">Signal</keyword>
<keyword evidence="7" id="KW-0406">Ion transport</keyword>
<gene>
    <name evidence="9" type="ORF">SAMN06265221_12053</name>
</gene>
<dbReference type="InterPro" id="IPR038081">
    <property type="entry name" value="CalX-like_sf"/>
</dbReference>
<evidence type="ECO:0000256" key="7">
    <source>
        <dbReference type="ARBA" id="ARBA00023065"/>
    </source>
</evidence>
<evidence type="ECO:0000313" key="10">
    <source>
        <dbReference type="Proteomes" id="UP000319014"/>
    </source>
</evidence>
<dbReference type="PRINTS" id="PR00313">
    <property type="entry name" value="CABNDNGRPT"/>
</dbReference>
<dbReference type="InterPro" id="IPR003644">
    <property type="entry name" value="Calx_beta"/>
</dbReference>
<dbReference type="InterPro" id="IPR018511">
    <property type="entry name" value="Hemolysin-typ_Ca-bd_CS"/>
</dbReference>
<dbReference type="SMART" id="SM00237">
    <property type="entry name" value="Calx_beta"/>
    <property type="match status" value="4"/>
</dbReference>
<sequence length="836" mass="85688">MPSITIESGRATEAEYVIFTLRLSEPSLDAVTVDYATFSGTADRSEDVGDLSGAPQFGTVTFAPGQTVQTVEIFVNRDYVDERDESFFLELRNPSGATFQGRNATLSAVGWALDNDGVGSDRAMAVSQPVVTEGTGTASFTISLSEPFDTDRTFSFETYDGSARAGSDYVARTGTVTFLAGQTEVVVTVNLMDDASPEATESFGLRVNGAHGITGSAGTAHILDTDAAQPVISIEGSGATEAEYMFFTVRLSEASTDAVTMDYDVRSGTALRDDDLGDLSGAPLSGTVTFAPGETVQTVAIYVGRDYEDEIDESFFLELRNPSGATFGPGNSSLTGIGWALDNDGVGLNRSVAVSGAEMREGPGGRAAVFAVEISTPSDVAITLNFQTVAGTALAGSDFVARSGQITFAPGQTRIEIPVTLLGDLALEGTEQFYLRVAPPFPGQISSRTSIATGTATIHDGTLRGTAGNDVLQGTAWAERIEGYAGNDLLIGAGGNDLLAGGAGNDTLNGGAGRDQLIGGTGNDTYLADASDIIIETANGGIDRVASSETIRLAEFVENLVLTGTGNINGTGNSLANILQGNAGRNVLTGGYGNDTYILGAGDTAVERVTAGYDTVQSNVSQVLGANIEALQLLGIANANGTGNALANRLIGNSGNNVLDGMAGNDVLLGGLGNDALRGGDGADILQGGAGADLLSGGNGADNLQGGAGRDNLQGGMGSDTLVGGTEADVLTGGADRDVFVFNMAAESRLGLGRDRIADFQVGVDDIDLRGMDPFPGIAGNQAFAFSGTTAAANSVWFVQQSTGALVRGDVNGDGYADFEIMLTGVARVTANDFLL</sequence>
<dbReference type="GO" id="GO:0005509">
    <property type="term" value="F:calcium ion binding"/>
    <property type="evidence" value="ECO:0007669"/>
    <property type="project" value="InterPro"/>
</dbReference>
<dbReference type="Pfam" id="PF00353">
    <property type="entry name" value="HemolysinCabind"/>
    <property type="match status" value="5"/>
</dbReference>
<comment type="subcellular location">
    <subcellularLocation>
        <location evidence="2">Secreted</location>
    </subcellularLocation>
</comment>
<dbReference type="Gene3D" id="2.150.10.10">
    <property type="entry name" value="Serralysin-like metalloprotease, C-terminal"/>
    <property type="match status" value="3"/>
</dbReference>
<dbReference type="Pfam" id="PF03160">
    <property type="entry name" value="Calx-beta"/>
    <property type="match status" value="4"/>
</dbReference>
<evidence type="ECO:0000256" key="2">
    <source>
        <dbReference type="ARBA" id="ARBA00004613"/>
    </source>
</evidence>
<proteinExistence type="predicted"/>
<dbReference type="GO" id="GO:0007154">
    <property type="term" value="P:cell communication"/>
    <property type="evidence" value="ECO:0007669"/>
    <property type="project" value="InterPro"/>
</dbReference>